<protein>
    <submittedName>
        <fullName evidence="1">Uncharacterized protein</fullName>
    </submittedName>
</protein>
<keyword evidence="2" id="KW-1185">Reference proteome</keyword>
<evidence type="ECO:0000313" key="1">
    <source>
        <dbReference type="EMBL" id="GFT45639.1"/>
    </source>
</evidence>
<dbReference type="EMBL" id="BMAW01064530">
    <property type="protein sequence ID" value="GFT45639.1"/>
    <property type="molecule type" value="Genomic_DNA"/>
</dbReference>
<evidence type="ECO:0000313" key="2">
    <source>
        <dbReference type="Proteomes" id="UP000887013"/>
    </source>
</evidence>
<name>A0A8X6P325_NEPPI</name>
<accession>A0A8X6P325</accession>
<dbReference type="AlphaFoldDB" id="A0A8X6P325"/>
<sequence>MFRKVLTSCVIKFMLSDNVLVVSVDKCILDNRRCSSRCHSKGMKGRASEKHENFQRNGWTVINGVWCQLSIQATDIVSYLSLKLRFIIILHSRVILHTLFLEQDSLDGQFDQRKLIFVTSGCGASS</sequence>
<proteinExistence type="predicted"/>
<gene>
    <name evidence="1" type="ORF">NPIL_362591</name>
</gene>
<reference evidence="1" key="1">
    <citation type="submission" date="2020-08" db="EMBL/GenBank/DDBJ databases">
        <title>Multicomponent nature underlies the extraordinary mechanical properties of spider dragline silk.</title>
        <authorList>
            <person name="Kono N."/>
            <person name="Nakamura H."/>
            <person name="Mori M."/>
            <person name="Yoshida Y."/>
            <person name="Ohtoshi R."/>
            <person name="Malay A.D."/>
            <person name="Moran D.A.P."/>
            <person name="Tomita M."/>
            <person name="Numata K."/>
            <person name="Arakawa K."/>
        </authorList>
    </citation>
    <scope>NUCLEOTIDE SEQUENCE</scope>
</reference>
<comment type="caution">
    <text evidence="1">The sequence shown here is derived from an EMBL/GenBank/DDBJ whole genome shotgun (WGS) entry which is preliminary data.</text>
</comment>
<dbReference type="Proteomes" id="UP000887013">
    <property type="component" value="Unassembled WGS sequence"/>
</dbReference>
<organism evidence="1 2">
    <name type="scientific">Nephila pilipes</name>
    <name type="common">Giant wood spider</name>
    <name type="synonym">Nephila maculata</name>
    <dbReference type="NCBI Taxonomy" id="299642"/>
    <lineage>
        <taxon>Eukaryota</taxon>
        <taxon>Metazoa</taxon>
        <taxon>Ecdysozoa</taxon>
        <taxon>Arthropoda</taxon>
        <taxon>Chelicerata</taxon>
        <taxon>Arachnida</taxon>
        <taxon>Araneae</taxon>
        <taxon>Araneomorphae</taxon>
        <taxon>Entelegynae</taxon>
        <taxon>Araneoidea</taxon>
        <taxon>Nephilidae</taxon>
        <taxon>Nephila</taxon>
    </lineage>
</organism>